<evidence type="ECO:0000313" key="2">
    <source>
        <dbReference type="Proteomes" id="UP000727962"/>
    </source>
</evidence>
<protein>
    <recommendedName>
        <fullName evidence="3">ABM domain-containing protein</fullName>
    </recommendedName>
</protein>
<accession>A0A931LSI5</accession>
<name>A0A931LSI5_FIMGI</name>
<dbReference type="Proteomes" id="UP000727962">
    <property type="component" value="Unassembled WGS sequence"/>
</dbReference>
<reference evidence="1" key="1">
    <citation type="submission" date="2020-07" db="EMBL/GenBank/DDBJ databases">
        <title>Huge and variable diversity of episymbiotic CPR bacteria and DPANN archaea in groundwater ecosystems.</title>
        <authorList>
            <person name="He C.Y."/>
            <person name="Keren R."/>
            <person name="Whittaker M."/>
            <person name="Farag I.F."/>
            <person name="Doudna J."/>
            <person name="Cate J.H.D."/>
            <person name="Banfield J.F."/>
        </authorList>
    </citation>
    <scope>NUCLEOTIDE SEQUENCE</scope>
    <source>
        <strain evidence="1">NC_groundwater_17_Pr7_B-0.1um_64_12</strain>
    </source>
</reference>
<dbReference type="EMBL" id="JACOSL010000037">
    <property type="protein sequence ID" value="MBI1756653.1"/>
    <property type="molecule type" value="Genomic_DNA"/>
</dbReference>
<dbReference type="AlphaFoldDB" id="A0A931LSI5"/>
<comment type="caution">
    <text evidence="1">The sequence shown here is derived from an EMBL/GenBank/DDBJ whole genome shotgun (WGS) entry which is preliminary data.</text>
</comment>
<proteinExistence type="predicted"/>
<evidence type="ECO:0000313" key="1">
    <source>
        <dbReference type="EMBL" id="MBI1756653.1"/>
    </source>
</evidence>
<evidence type="ECO:0008006" key="3">
    <source>
        <dbReference type="Google" id="ProtNLM"/>
    </source>
</evidence>
<organism evidence="1 2">
    <name type="scientific">Fimbriimonas ginsengisoli</name>
    <dbReference type="NCBI Taxonomy" id="1005039"/>
    <lineage>
        <taxon>Bacteria</taxon>
        <taxon>Bacillati</taxon>
        <taxon>Armatimonadota</taxon>
        <taxon>Fimbriimonadia</taxon>
        <taxon>Fimbriimonadales</taxon>
        <taxon>Fimbriimonadaceae</taxon>
        <taxon>Fimbriimonas</taxon>
    </lineage>
</organism>
<sequence>MITVISELDSVTSKQYDEVCRLANFSESNVPDGLVFHCASPTDRGLVIVDVWENEDKFGKFRERLNPAISQAGMTHKEPKIYRTYKTIQGKVLATR</sequence>
<gene>
    <name evidence="1" type="ORF">HYR64_06050</name>
</gene>